<protein>
    <submittedName>
        <fullName evidence="2">Uncharacterized protein</fullName>
    </submittedName>
</protein>
<feature type="region of interest" description="Disordered" evidence="1">
    <location>
        <begin position="121"/>
        <end position="153"/>
    </location>
</feature>
<evidence type="ECO:0000256" key="1">
    <source>
        <dbReference type="SAM" id="MobiDB-lite"/>
    </source>
</evidence>
<feature type="compositionally biased region" description="Basic residues" evidence="1">
    <location>
        <begin position="289"/>
        <end position="298"/>
    </location>
</feature>
<sequence>MRMPSSWRLSAAGSRCHRRPLELTGARRSRTSDHSCRRVCETSRGTPPIATRYGRRTSSAATNGAGPRGRFNSEGRHQWWGILSRTLETVLEHIEGNNSSCLEYPACCSFSRRRGGSWMPRRMETASSSSSGSHSCSSGSPTLLPVKPEPLEKPLGRHTRNGALVINEGGASSPPASSSYLVKLKTKSAFLPVKQEHLVMAVDDETVLKCTQDDYVREEMERQRCALEDIAARHRGREEGGGVILDDGDDDAPGPSNPVNHGEPGRGAARTAKVTTAATTPISTSFSACRRRRRATMA</sequence>
<dbReference type="Gramene" id="HORVU.MOREX.r3.3HG0279210.1">
    <property type="protein sequence ID" value="HORVU.MOREX.r3.3HG0279210.1.CDS1"/>
    <property type="gene ID" value="HORVU.MOREX.r3.3HG0279210"/>
</dbReference>
<accession>A0A8I6XZW8</accession>
<name>A0A8I6XZW8_HORVV</name>
<evidence type="ECO:0000313" key="2">
    <source>
        <dbReference type="EnsemblPlants" id="HORVU.MOREX.r3.3HG0279210.1.CDS1"/>
    </source>
</evidence>
<feature type="region of interest" description="Disordered" evidence="1">
    <location>
        <begin position="237"/>
        <end position="298"/>
    </location>
</feature>
<organism evidence="2 3">
    <name type="scientific">Hordeum vulgare subsp. vulgare</name>
    <name type="common">Domesticated barley</name>
    <dbReference type="NCBI Taxonomy" id="112509"/>
    <lineage>
        <taxon>Eukaryota</taxon>
        <taxon>Viridiplantae</taxon>
        <taxon>Streptophyta</taxon>
        <taxon>Embryophyta</taxon>
        <taxon>Tracheophyta</taxon>
        <taxon>Spermatophyta</taxon>
        <taxon>Magnoliopsida</taxon>
        <taxon>Liliopsida</taxon>
        <taxon>Poales</taxon>
        <taxon>Poaceae</taxon>
        <taxon>BOP clade</taxon>
        <taxon>Pooideae</taxon>
        <taxon>Triticodae</taxon>
        <taxon>Triticeae</taxon>
        <taxon>Hordeinae</taxon>
        <taxon>Hordeum</taxon>
    </lineage>
</organism>
<reference evidence="2" key="3">
    <citation type="submission" date="2022-01" db="UniProtKB">
        <authorList>
            <consortium name="EnsemblPlants"/>
        </authorList>
    </citation>
    <scope>IDENTIFICATION</scope>
    <source>
        <strain evidence="2">subsp. vulgare</strain>
    </source>
</reference>
<reference evidence="2" key="2">
    <citation type="submission" date="2020-10" db="EMBL/GenBank/DDBJ databases">
        <authorList>
            <person name="Scholz U."/>
            <person name="Mascher M."/>
            <person name="Fiebig A."/>
        </authorList>
    </citation>
    <scope>NUCLEOTIDE SEQUENCE [LARGE SCALE GENOMIC DNA]</scope>
    <source>
        <strain evidence="2">cv. Morex</strain>
    </source>
</reference>
<proteinExistence type="predicted"/>
<reference evidence="3" key="1">
    <citation type="journal article" date="2012" name="Nature">
        <title>A physical, genetic and functional sequence assembly of the barley genome.</title>
        <authorList>
            <consortium name="The International Barley Genome Sequencing Consortium"/>
            <person name="Mayer K.F."/>
            <person name="Waugh R."/>
            <person name="Brown J.W."/>
            <person name="Schulman A."/>
            <person name="Langridge P."/>
            <person name="Platzer M."/>
            <person name="Fincher G.B."/>
            <person name="Muehlbauer G.J."/>
            <person name="Sato K."/>
            <person name="Close T.J."/>
            <person name="Wise R.P."/>
            <person name="Stein N."/>
        </authorList>
    </citation>
    <scope>NUCLEOTIDE SEQUENCE [LARGE SCALE GENOMIC DNA]</scope>
    <source>
        <strain evidence="3">cv. Morex</strain>
    </source>
</reference>
<feature type="compositionally biased region" description="Low complexity" evidence="1">
    <location>
        <begin position="127"/>
        <end position="146"/>
    </location>
</feature>
<feature type="region of interest" description="Disordered" evidence="1">
    <location>
        <begin position="47"/>
        <end position="72"/>
    </location>
</feature>
<dbReference type="AlphaFoldDB" id="A0A8I6XZW8"/>
<dbReference type="EnsemblPlants" id="HORVU.MOREX.r3.3HG0279210.1">
    <property type="protein sequence ID" value="HORVU.MOREX.r3.3HG0279210.1.CDS1"/>
    <property type="gene ID" value="HORVU.MOREX.r3.3HG0279210"/>
</dbReference>
<feature type="compositionally biased region" description="Low complexity" evidence="1">
    <location>
        <begin position="268"/>
        <end position="280"/>
    </location>
</feature>
<dbReference type="Proteomes" id="UP000011116">
    <property type="component" value="Chromosome 3H"/>
</dbReference>
<evidence type="ECO:0000313" key="3">
    <source>
        <dbReference type="Proteomes" id="UP000011116"/>
    </source>
</evidence>
<dbReference type="Gramene" id="HORVU.MOREX.r2.3HG0231370.1">
    <property type="protein sequence ID" value="HORVU.MOREX.r2.3HG0231370.1.CDS.1"/>
    <property type="gene ID" value="HORVU.MOREX.r2.3HG0231370"/>
</dbReference>
<keyword evidence="3" id="KW-1185">Reference proteome</keyword>